<name>A0ABC8S6E5_9AQUA</name>
<evidence type="ECO:0000313" key="2">
    <source>
        <dbReference type="Proteomes" id="UP001642360"/>
    </source>
</evidence>
<sequence length="71" mass="8024">MTISYFIPSLGDRRKVGRKSGLRKRCLAVVKQQKTSSILIQGADAFKDIGTIRVVRSEDGTDWSNKRRDVN</sequence>
<comment type="caution">
    <text evidence="1">The sequence shown here is derived from an EMBL/GenBank/DDBJ whole genome shotgun (WGS) entry which is preliminary data.</text>
</comment>
<accession>A0ABC8S6E5</accession>
<proteinExistence type="predicted"/>
<reference evidence="1 2" key="1">
    <citation type="submission" date="2024-02" db="EMBL/GenBank/DDBJ databases">
        <authorList>
            <person name="Vignale AGUSTIN F."/>
            <person name="Sosa J E."/>
            <person name="Modenutti C."/>
        </authorList>
    </citation>
    <scope>NUCLEOTIDE SEQUENCE [LARGE SCALE GENOMIC DNA]</scope>
</reference>
<evidence type="ECO:0000313" key="1">
    <source>
        <dbReference type="EMBL" id="CAK9152734.1"/>
    </source>
</evidence>
<protein>
    <submittedName>
        <fullName evidence="1">Uncharacterized protein</fullName>
    </submittedName>
</protein>
<gene>
    <name evidence="1" type="ORF">ILEXP_LOCUS20971</name>
</gene>
<organism evidence="1 2">
    <name type="scientific">Ilex paraguariensis</name>
    <name type="common">yerba mate</name>
    <dbReference type="NCBI Taxonomy" id="185542"/>
    <lineage>
        <taxon>Eukaryota</taxon>
        <taxon>Viridiplantae</taxon>
        <taxon>Streptophyta</taxon>
        <taxon>Embryophyta</taxon>
        <taxon>Tracheophyta</taxon>
        <taxon>Spermatophyta</taxon>
        <taxon>Magnoliopsida</taxon>
        <taxon>eudicotyledons</taxon>
        <taxon>Gunneridae</taxon>
        <taxon>Pentapetalae</taxon>
        <taxon>asterids</taxon>
        <taxon>campanulids</taxon>
        <taxon>Aquifoliales</taxon>
        <taxon>Aquifoliaceae</taxon>
        <taxon>Ilex</taxon>
    </lineage>
</organism>
<dbReference type="EMBL" id="CAUOFW020002292">
    <property type="protein sequence ID" value="CAK9152734.1"/>
    <property type="molecule type" value="Genomic_DNA"/>
</dbReference>
<dbReference type="Proteomes" id="UP001642360">
    <property type="component" value="Unassembled WGS sequence"/>
</dbReference>
<dbReference type="AlphaFoldDB" id="A0ABC8S6E5"/>
<keyword evidence="2" id="KW-1185">Reference proteome</keyword>